<proteinExistence type="predicted"/>
<dbReference type="EMBL" id="CP033893">
    <property type="protein sequence ID" value="QDL30774.1"/>
    <property type="molecule type" value="Genomic_DNA"/>
</dbReference>
<gene>
    <name evidence="2" type="ORF">EGO53_02760</name>
</gene>
<evidence type="ECO:0000313" key="2">
    <source>
        <dbReference type="EMBL" id="QDL30774.1"/>
    </source>
</evidence>
<accession>A0A515CRG1</accession>
<dbReference type="Proteomes" id="UP000317572">
    <property type="component" value="Chromosome"/>
</dbReference>
<dbReference type="InterPro" id="IPR003497">
    <property type="entry name" value="BRO_N_domain"/>
</dbReference>
<evidence type="ECO:0000259" key="1">
    <source>
        <dbReference type="PROSITE" id="PS51750"/>
    </source>
</evidence>
<dbReference type="SMART" id="SM01040">
    <property type="entry name" value="Bro-N"/>
    <property type="match status" value="1"/>
</dbReference>
<dbReference type="AlphaFoldDB" id="A0A515CRG1"/>
<dbReference type="PANTHER" id="PTHR36180">
    <property type="entry name" value="DNA-BINDING PROTEIN-RELATED-RELATED"/>
    <property type="match status" value="1"/>
</dbReference>
<dbReference type="RefSeq" id="WP_142814631.1">
    <property type="nucleotide sequence ID" value="NZ_CP033893.1"/>
</dbReference>
<dbReference type="Pfam" id="PF02498">
    <property type="entry name" value="Bro-N"/>
    <property type="match status" value="1"/>
</dbReference>
<name>A0A515CRG1_SERLI</name>
<protein>
    <recommendedName>
        <fullName evidence="1">Bro-N domain-containing protein</fullName>
    </recommendedName>
</protein>
<sequence length="251" mass="27546">MTAQTKPTIFSFEASTHIRAINLNGSPWFVAKDVCDALRLTNSRMAMKALDDDEKGVSSTYTLGGKQDLGIISESGLYTLILRCRDAVTPGTIPYRFRKWVTAEVLPAIRQTGQYHHRAPEVLGDLTGTALPTTGTTMTVRDARRGKKTTSSKAATRIADACVPMIMEAMRDQYHYANSNVGPDEVIPALLSDERNLQITALVEELADNGHNVAGVVREVEVMRYYILQCAKNMAAIATHAAFIAQQTKVK</sequence>
<reference evidence="2 3" key="1">
    <citation type="submission" date="2018-11" db="EMBL/GenBank/DDBJ databases">
        <title>The first complete genome of Serratia liquefaciens isolated from metalophyte plant revel distinctness adaptive mechanisms in an extreme habitat.</title>
        <authorList>
            <person name="Caneschi W.L."/>
            <person name="Sanchez A.B."/>
            <person name="Felestrino E.B."/>
            <person name="Assis R.A.B."/>
            <person name="Lemes C.G.C."/>
            <person name="Cordeiro I.F."/>
            <person name="Fonseca N.P."/>
            <person name="Villa M."/>
            <person name="Vieira I.T."/>
            <person name="Moraes L.A."/>
            <person name="Kamino L.H.Y."/>
            <person name="do Carmo F."/>
            <person name="Garcia C.M."/>
            <person name="Almeida N.F."/>
            <person name="Silva R.S."/>
            <person name="Ferro J.A."/>
            <person name="Ferro M.I.T."/>
            <person name="Varani A.M."/>
            <person name="Ferreira R.M."/>
            <person name="dos Santos V.L."/>
            <person name="Silva U.C."/>
            <person name="Setubal J.C."/>
            <person name="Moreira L.M."/>
        </authorList>
    </citation>
    <scope>NUCLEOTIDE SEQUENCE [LARGE SCALE GENOMIC DNA]</scope>
    <source>
        <strain evidence="2 3">FG3</strain>
    </source>
</reference>
<feature type="domain" description="Bro-N" evidence="1">
    <location>
        <begin position="1"/>
        <end position="113"/>
    </location>
</feature>
<organism evidence="2 3">
    <name type="scientific">Serratia liquefaciens</name>
    <dbReference type="NCBI Taxonomy" id="614"/>
    <lineage>
        <taxon>Bacteria</taxon>
        <taxon>Pseudomonadati</taxon>
        <taxon>Pseudomonadota</taxon>
        <taxon>Gammaproteobacteria</taxon>
        <taxon>Enterobacterales</taxon>
        <taxon>Yersiniaceae</taxon>
        <taxon>Serratia</taxon>
    </lineage>
</organism>
<evidence type="ECO:0000313" key="3">
    <source>
        <dbReference type="Proteomes" id="UP000317572"/>
    </source>
</evidence>
<dbReference type="PROSITE" id="PS51750">
    <property type="entry name" value="BRO_N"/>
    <property type="match status" value="1"/>
</dbReference>
<dbReference type="PANTHER" id="PTHR36180:SF2">
    <property type="entry name" value="BRO FAMILY PROTEIN"/>
    <property type="match status" value="1"/>
</dbReference>